<accession>A0ABY8SXD2</accession>
<keyword evidence="2" id="KW-1185">Reference proteome</keyword>
<organism evidence="1 2">
    <name type="scientific">Comamonas resistens</name>
    <dbReference type="NCBI Taxonomy" id="3046670"/>
    <lineage>
        <taxon>Bacteria</taxon>
        <taxon>Pseudomonadati</taxon>
        <taxon>Pseudomonadota</taxon>
        <taxon>Betaproteobacteria</taxon>
        <taxon>Burkholderiales</taxon>
        <taxon>Comamonadaceae</taxon>
        <taxon>Comamonas</taxon>
    </lineage>
</organism>
<sequence length="63" mass="7291">MRHPLNAWLRDYLKLLRHYCTVVQQLERDVIALVEQAVQASVLAAQQAGRWFWMSCAACTKVC</sequence>
<dbReference type="RefSeq" id="WP_283488731.1">
    <property type="nucleotide sequence ID" value="NZ_CP125947.1"/>
</dbReference>
<proteinExistence type="predicted"/>
<name>A0ABY8SXD2_9BURK</name>
<evidence type="ECO:0000313" key="1">
    <source>
        <dbReference type="EMBL" id="WHS67705.1"/>
    </source>
</evidence>
<protein>
    <recommendedName>
        <fullName evidence="3">Histidine kinase</fullName>
    </recommendedName>
</protein>
<dbReference type="EMBL" id="CP125947">
    <property type="protein sequence ID" value="WHS67705.1"/>
    <property type="molecule type" value="Genomic_DNA"/>
</dbReference>
<dbReference type="Proteomes" id="UP001240697">
    <property type="component" value="Chromosome"/>
</dbReference>
<reference evidence="1 2" key="1">
    <citation type="submission" date="2023-05" db="EMBL/GenBank/DDBJ databases">
        <authorList>
            <person name="Yin Y."/>
            <person name="Lu Z."/>
        </authorList>
    </citation>
    <scope>NUCLEOTIDE SEQUENCE [LARGE SCALE GENOMIC DNA]</scope>
    <source>
        <strain evidence="1 2">ZM22</strain>
    </source>
</reference>
<evidence type="ECO:0000313" key="2">
    <source>
        <dbReference type="Proteomes" id="UP001240697"/>
    </source>
</evidence>
<gene>
    <name evidence="1" type="ORF">QMY55_11560</name>
</gene>
<evidence type="ECO:0008006" key="3">
    <source>
        <dbReference type="Google" id="ProtNLM"/>
    </source>
</evidence>